<name>A0A0B2QNC9_GLYSO</name>
<dbReference type="FunFam" id="1.20.1280.290:FF:000001">
    <property type="entry name" value="Bidirectional sugar transporter SWEET"/>
    <property type="match status" value="1"/>
</dbReference>
<sequence length="283" mass="31426">MAIFNGHNHLALGFGMLGNVISFMVYLAPLPTFYRIYKKKSTEGFQSLPYLVALFSSMLWLYYASLKPADATLLITINSLGCVIEIVYIIMFTIYATKDARNLTVKLFMVMNVGSFALIFLVTYFAMHGSLRVQVVGWVCVSIAVGVFAAPLSIVAQVIRTKNVEFMPFNLSLFLTISAVMWFFYGLLLKDICIAIPNILGFTLGLLQMLLYAIYRNGKTNNKEVVTKEEHALEAMKNVVVVNPLGTCEVYPVIGKEINNNGQGIEGAEEKEKGVELGKECPV</sequence>
<dbReference type="SMR" id="A0A0B2QNC9"/>
<evidence type="ECO:0000256" key="6">
    <source>
        <dbReference type="ARBA" id="ARBA00022692"/>
    </source>
</evidence>
<dbReference type="InterPro" id="IPR004316">
    <property type="entry name" value="SWEET_rpt"/>
</dbReference>
<keyword evidence="3 10" id="KW-0813">Transport</keyword>
<keyword evidence="13" id="KW-1185">Reference proteome</keyword>
<dbReference type="Gene3D" id="1.20.1280.290">
    <property type="match status" value="2"/>
</dbReference>
<evidence type="ECO:0000256" key="1">
    <source>
        <dbReference type="ARBA" id="ARBA00004651"/>
    </source>
</evidence>
<dbReference type="Gramene" id="XM_028376560.1">
    <property type="protein sequence ID" value="XP_028232361.1"/>
    <property type="gene ID" value="LOC114412606"/>
</dbReference>
<evidence type="ECO:0000256" key="4">
    <source>
        <dbReference type="ARBA" id="ARBA00022475"/>
    </source>
</evidence>
<feature type="transmembrane region" description="Helical" evidence="10">
    <location>
        <begin position="168"/>
        <end position="188"/>
    </location>
</feature>
<comment type="subcellular location">
    <subcellularLocation>
        <location evidence="1 10">Cell membrane</location>
        <topology evidence="1 10">Multi-pass membrane protein</topology>
    </subcellularLocation>
</comment>
<gene>
    <name evidence="12" type="ORF">D0Y65_012084</name>
    <name evidence="11" type="ORF">glysoja_037415</name>
</gene>
<dbReference type="Pfam" id="PF03083">
    <property type="entry name" value="MtN3_slv"/>
    <property type="match status" value="2"/>
</dbReference>
<dbReference type="EMBL" id="KN656751">
    <property type="protein sequence ID" value="KHN22921.1"/>
    <property type="molecule type" value="Genomic_DNA"/>
</dbReference>
<keyword evidence="7" id="KW-0677">Repeat</keyword>
<accession>A0A0B2QNC9</accession>
<organism evidence="11">
    <name type="scientific">Glycine soja</name>
    <name type="common">Wild soybean</name>
    <dbReference type="NCBI Taxonomy" id="3848"/>
    <lineage>
        <taxon>Eukaryota</taxon>
        <taxon>Viridiplantae</taxon>
        <taxon>Streptophyta</taxon>
        <taxon>Embryophyta</taxon>
        <taxon>Tracheophyta</taxon>
        <taxon>Spermatophyta</taxon>
        <taxon>Magnoliopsida</taxon>
        <taxon>eudicotyledons</taxon>
        <taxon>Gunneridae</taxon>
        <taxon>Pentapetalae</taxon>
        <taxon>rosids</taxon>
        <taxon>fabids</taxon>
        <taxon>Fabales</taxon>
        <taxon>Fabaceae</taxon>
        <taxon>Papilionoideae</taxon>
        <taxon>50 kb inversion clade</taxon>
        <taxon>NPAAA clade</taxon>
        <taxon>indigoferoid/millettioid clade</taxon>
        <taxon>Phaseoleae</taxon>
        <taxon>Glycine</taxon>
        <taxon>Glycine subgen. Soja</taxon>
    </lineage>
</organism>
<comment type="similarity">
    <text evidence="2 10">Belongs to the SWEET sugar transporter family.</text>
</comment>
<dbReference type="PANTHER" id="PTHR10791">
    <property type="entry name" value="RAG1-ACTIVATING PROTEIN 1"/>
    <property type="match status" value="1"/>
</dbReference>
<dbReference type="Proteomes" id="UP000289340">
    <property type="component" value="Chromosome 5"/>
</dbReference>
<reference evidence="11" key="1">
    <citation type="submission" date="2014-07" db="EMBL/GenBank/DDBJ databases">
        <title>Identification of a novel salt tolerance gene in wild soybean by whole-genome sequencing.</title>
        <authorList>
            <person name="Lam H.-M."/>
            <person name="Qi X."/>
            <person name="Li M.-W."/>
            <person name="Liu X."/>
            <person name="Xie M."/>
            <person name="Ni M."/>
            <person name="Xu X."/>
        </authorList>
    </citation>
    <scope>NUCLEOTIDE SEQUENCE [LARGE SCALE GENOMIC DNA]</scope>
    <source>
        <tissue evidence="11">Root</tissue>
    </source>
</reference>
<dbReference type="PANTHER" id="PTHR10791:SF222">
    <property type="entry name" value="BIDIRECTIONAL SUGAR TRANSPORTER SWEET15"/>
    <property type="match status" value="1"/>
</dbReference>
<evidence type="ECO:0000256" key="2">
    <source>
        <dbReference type="ARBA" id="ARBA00007809"/>
    </source>
</evidence>
<proteinExistence type="inferred from homology"/>
<dbReference type="GO" id="GO:0051119">
    <property type="term" value="F:sugar transmembrane transporter activity"/>
    <property type="evidence" value="ECO:0007669"/>
    <property type="project" value="InterPro"/>
</dbReference>
<evidence type="ECO:0000256" key="5">
    <source>
        <dbReference type="ARBA" id="ARBA00022597"/>
    </source>
</evidence>
<evidence type="ECO:0000256" key="8">
    <source>
        <dbReference type="ARBA" id="ARBA00022989"/>
    </source>
</evidence>
<evidence type="ECO:0000313" key="13">
    <source>
        <dbReference type="Proteomes" id="UP000289340"/>
    </source>
</evidence>
<evidence type="ECO:0000256" key="7">
    <source>
        <dbReference type="ARBA" id="ARBA00022737"/>
    </source>
</evidence>
<keyword evidence="8 10" id="KW-1133">Transmembrane helix</keyword>
<dbReference type="GO" id="GO:0005886">
    <property type="term" value="C:plasma membrane"/>
    <property type="evidence" value="ECO:0007669"/>
    <property type="project" value="UniProtKB-SubCell"/>
</dbReference>
<dbReference type="AlphaFoldDB" id="A0A0B2QNC9"/>
<keyword evidence="4" id="KW-1003">Cell membrane</keyword>
<evidence type="ECO:0000256" key="10">
    <source>
        <dbReference type="RuleBase" id="RU910715"/>
    </source>
</evidence>
<dbReference type="Proteomes" id="UP000053555">
    <property type="component" value="Unassembled WGS sequence"/>
</dbReference>
<comment type="function">
    <text evidence="10">Mediates both low-affinity uptake and efflux of sugar across the membrane.</text>
</comment>
<feature type="transmembrane region" description="Helical" evidence="10">
    <location>
        <begin position="194"/>
        <end position="215"/>
    </location>
</feature>
<evidence type="ECO:0000313" key="12">
    <source>
        <dbReference type="EMBL" id="RZC12133.1"/>
    </source>
</evidence>
<dbReference type="InterPro" id="IPR047664">
    <property type="entry name" value="SWEET"/>
</dbReference>
<dbReference type="FunFam" id="1.20.1280.290:FF:000003">
    <property type="entry name" value="Bidirectional sugar transporter SWEET"/>
    <property type="match status" value="1"/>
</dbReference>
<evidence type="ECO:0000256" key="3">
    <source>
        <dbReference type="ARBA" id="ARBA00022448"/>
    </source>
</evidence>
<feature type="transmembrane region" description="Helical" evidence="10">
    <location>
        <begin position="12"/>
        <end position="36"/>
    </location>
</feature>
<keyword evidence="5 10" id="KW-0762">Sugar transport</keyword>
<protein>
    <recommendedName>
        <fullName evidence="10">Bidirectional sugar transporter SWEET</fullName>
    </recommendedName>
</protein>
<feature type="transmembrane region" description="Helical" evidence="10">
    <location>
        <begin position="107"/>
        <end position="127"/>
    </location>
</feature>
<feature type="transmembrane region" description="Helical" evidence="10">
    <location>
        <begin position="48"/>
        <end position="65"/>
    </location>
</feature>
<keyword evidence="6 10" id="KW-0812">Transmembrane</keyword>
<reference evidence="12 13" key="2">
    <citation type="submission" date="2018-09" db="EMBL/GenBank/DDBJ databases">
        <title>A high-quality reference genome of wild soybean provides a powerful tool to mine soybean genomes.</title>
        <authorList>
            <person name="Xie M."/>
            <person name="Chung C.Y.L."/>
            <person name="Li M.-W."/>
            <person name="Wong F.-L."/>
            <person name="Chan T.-F."/>
            <person name="Lam H.-M."/>
        </authorList>
    </citation>
    <scope>NUCLEOTIDE SEQUENCE [LARGE SCALE GENOMIC DNA]</scope>
    <source>
        <strain evidence="13">cv. W05</strain>
        <tissue evidence="12">Hypocotyl of etiolated seedlings</tissue>
    </source>
</reference>
<dbReference type="GO" id="GO:0008515">
    <property type="term" value="F:sucrose transmembrane transporter activity"/>
    <property type="evidence" value="ECO:0007669"/>
    <property type="project" value="UniProtKB-ARBA"/>
</dbReference>
<feature type="transmembrane region" description="Helical" evidence="10">
    <location>
        <begin position="71"/>
        <end position="95"/>
    </location>
</feature>
<dbReference type="EMBL" id="QZWG01000005">
    <property type="protein sequence ID" value="RZC12133.1"/>
    <property type="molecule type" value="Genomic_DNA"/>
</dbReference>
<evidence type="ECO:0000313" key="11">
    <source>
        <dbReference type="EMBL" id="KHN22921.1"/>
    </source>
</evidence>
<evidence type="ECO:0000256" key="9">
    <source>
        <dbReference type="ARBA" id="ARBA00023136"/>
    </source>
</evidence>
<feature type="transmembrane region" description="Helical" evidence="10">
    <location>
        <begin position="133"/>
        <end position="156"/>
    </location>
</feature>
<keyword evidence="9 10" id="KW-0472">Membrane</keyword>